<feature type="transmembrane region" description="Helical" evidence="2">
    <location>
        <begin position="71"/>
        <end position="90"/>
    </location>
</feature>
<evidence type="ECO:0000256" key="2">
    <source>
        <dbReference type="SAM" id="Phobius"/>
    </source>
</evidence>
<evidence type="ECO:0000256" key="1">
    <source>
        <dbReference type="SAM" id="MobiDB-lite"/>
    </source>
</evidence>
<dbReference type="Gene3D" id="3.90.420.10">
    <property type="entry name" value="Oxidoreductase, molybdopterin-binding domain"/>
    <property type="match status" value="1"/>
</dbReference>
<feature type="compositionally biased region" description="Low complexity" evidence="1">
    <location>
        <begin position="246"/>
        <end position="255"/>
    </location>
</feature>
<feature type="compositionally biased region" description="Gly residues" evidence="1">
    <location>
        <begin position="221"/>
        <end position="245"/>
    </location>
</feature>
<dbReference type="InterPro" id="IPR014756">
    <property type="entry name" value="Ig_E-set"/>
</dbReference>
<dbReference type="GO" id="GO:0020037">
    <property type="term" value="F:heme binding"/>
    <property type="evidence" value="ECO:0007669"/>
    <property type="project" value="TreeGrafter"/>
</dbReference>
<proteinExistence type="predicted"/>
<dbReference type="RefSeq" id="WP_145853402.1">
    <property type="nucleotide sequence ID" value="NZ_RPFW01000002.1"/>
</dbReference>
<keyword evidence="2" id="KW-0812">Transmembrane</keyword>
<feature type="compositionally biased region" description="Low complexity" evidence="1">
    <location>
        <begin position="182"/>
        <end position="191"/>
    </location>
</feature>
<feature type="transmembrane region" description="Helical" evidence="2">
    <location>
        <begin position="120"/>
        <end position="139"/>
    </location>
</feature>
<dbReference type="GO" id="GO:0006790">
    <property type="term" value="P:sulfur compound metabolic process"/>
    <property type="evidence" value="ECO:0007669"/>
    <property type="project" value="TreeGrafter"/>
</dbReference>
<name>A0A6P2C6K8_9ACTN</name>
<dbReference type="InterPro" id="IPR036374">
    <property type="entry name" value="OxRdtase_Mopterin-bd_sf"/>
</dbReference>
<dbReference type="Pfam" id="PF00174">
    <property type="entry name" value="Oxidored_molyb"/>
    <property type="match status" value="1"/>
</dbReference>
<dbReference type="Gene3D" id="2.60.40.650">
    <property type="match status" value="1"/>
</dbReference>
<dbReference type="GO" id="GO:0008482">
    <property type="term" value="F:sulfite oxidase activity"/>
    <property type="evidence" value="ECO:0007669"/>
    <property type="project" value="TreeGrafter"/>
</dbReference>
<dbReference type="SUPFAM" id="SSF56524">
    <property type="entry name" value="Oxidoreductase molybdopterin-binding domain"/>
    <property type="match status" value="1"/>
</dbReference>
<dbReference type="InterPro" id="IPR000572">
    <property type="entry name" value="OxRdtase_Mopterin-bd_dom"/>
</dbReference>
<dbReference type="EMBL" id="RPFW01000002">
    <property type="protein sequence ID" value="TVZ05701.1"/>
    <property type="molecule type" value="Genomic_DNA"/>
</dbReference>
<evidence type="ECO:0000313" key="5">
    <source>
        <dbReference type="Proteomes" id="UP000460272"/>
    </source>
</evidence>
<keyword evidence="2" id="KW-1133">Transmembrane helix</keyword>
<evidence type="ECO:0000313" key="4">
    <source>
        <dbReference type="EMBL" id="TVZ05701.1"/>
    </source>
</evidence>
<reference evidence="4 5" key="1">
    <citation type="submission" date="2018-11" db="EMBL/GenBank/DDBJ databases">
        <title>Trebonia kvetii gen.nov., sp.nov., a novel acidophilic actinobacterium, and proposal of the new actinobacterial family Treboniaceae fam. nov.</title>
        <authorList>
            <person name="Rapoport D."/>
            <person name="Sagova-Mareckova M."/>
            <person name="Sedlacek I."/>
            <person name="Provaznik J."/>
            <person name="Kralova S."/>
            <person name="Pavlinic D."/>
            <person name="Benes V."/>
            <person name="Kopecky J."/>
        </authorList>
    </citation>
    <scope>NUCLEOTIDE SEQUENCE [LARGE SCALE GENOMIC DNA]</scope>
    <source>
        <strain evidence="4 5">15Tr583</strain>
    </source>
</reference>
<keyword evidence="2" id="KW-0472">Membrane</keyword>
<dbReference type="OrthoDB" id="9795587at2"/>
<accession>A0A6P2C6K8</accession>
<dbReference type="SUPFAM" id="SSF81296">
    <property type="entry name" value="E set domains"/>
    <property type="match status" value="1"/>
</dbReference>
<feature type="compositionally biased region" description="Gly residues" evidence="1">
    <location>
        <begin position="256"/>
        <end position="265"/>
    </location>
</feature>
<dbReference type="Proteomes" id="UP000460272">
    <property type="component" value="Unassembled WGS sequence"/>
</dbReference>
<feature type="region of interest" description="Disordered" evidence="1">
    <location>
        <begin position="161"/>
        <end position="281"/>
    </location>
</feature>
<dbReference type="PANTHER" id="PTHR19372">
    <property type="entry name" value="SULFITE REDUCTASE"/>
    <property type="match status" value="1"/>
</dbReference>
<keyword evidence="5" id="KW-1185">Reference proteome</keyword>
<sequence>MTYRTGVSRWWGAVCGLLTAAAAMGFAQLFAGLTIPAASPVVAVGEAAIDRTPLGLKNFAVSTFGNSDKTVLLAGVLAVVFLYAIVVGVVAMRRLWLGFGGLAIFALIGLWAALTRHGASASYVVPTLFGAAAGALVLWRLVVTARAAAAEAQAARKWRAARAAGKRGPAAERRPPTGSGPGTAAGERGPAAGAGPGGLGGPAEDVGWVAAHDEPAEPAGWTGGAGAAGSAGSAGSGPAGSGVAGPGPAVPAGAGARAGDGGGFRSGPSAEPAPWTGRSGPTARRQFLVTAGVTVAAAALGEVAGRSLATRKNVSAAERAVRFPKPSVAAPPLPRGVNLPVPGISPFITPKGQFYRVDTAIIVPQVDPANWQLRIHGMVARPITITFDELLHRPLIEDYVTLCCVSNPVGGPYIGNAKWLGASYSSLIRAAGPLRGADQLLCTSVDGFTSGTPLSVVLDGHRDSLIAVAMNGTVLPTEHGFPARLVVPGLYGYVSACKWVVDIEVTTFAAAQAYWVPRGWSQQGPIKTESRIDVPVPGTEVKAGKVTIAGVAWAQHKGIEAVEVRVSGGPWHQATLAAVPGIDTWRQWSWEWDAPKGSYLIEARATDKTGYTQTSLVQDVAPNGASGYPSTQVTII</sequence>
<feature type="compositionally biased region" description="Gly residues" evidence="1">
    <location>
        <begin position="192"/>
        <end position="201"/>
    </location>
</feature>
<comment type="caution">
    <text evidence="4">The sequence shown here is derived from an EMBL/GenBank/DDBJ whole genome shotgun (WGS) entry which is preliminary data.</text>
</comment>
<organism evidence="4 5">
    <name type="scientific">Trebonia kvetii</name>
    <dbReference type="NCBI Taxonomy" id="2480626"/>
    <lineage>
        <taxon>Bacteria</taxon>
        <taxon>Bacillati</taxon>
        <taxon>Actinomycetota</taxon>
        <taxon>Actinomycetes</taxon>
        <taxon>Streptosporangiales</taxon>
        <taxon>Treboniaceae</taxon>
        <taxon>Trebonia</taxon>
    </lineage>
</organism>
<feature type="domain" description="Oxidoreductase molybdopterin-binding" evidence="3">
    <location>
        <begin position="363"/>
        <end position="514"/>
    </location>
</feature>
<dbReference type="AlphaFoldDB" id="A0A6P2C6K8"/>
<dbReference type="GO" id="GO:0043546">
    <property type="term" value="F:molybdopterin cofactor binding"/>
    <property type="evidence" value="ECO:0007669"/>
    <property type="project" value="TreeGrafter"/>
</dbReference>
<dbReference type="PANTHER" id="PTHR19372:SF7">
    <property type="entry name" value="SULFITE OXIDASE, MITOCHONDRIAL"/>
    <property type="match status" value="1"/>
</dbReference>
<feature type="transmembrane region" description="Helical" evidence="2">
    <location>
        <begin position="95"/>
        <end position="114"/>
    </location>
</feature>
<gene>
    <name evidence="4" type="ORF">EAS64_14505</name>
</gene>
<protein>
    <recommendedName>
        <fullName evidence="3">Oxidoreductase molybdopterin-binding domain-containing protein</fullName>
    </recommendedName>
</protein>
<evidence type="ECO:0000259" key="3">
    <source>
        <dbReference type="Pfam" id="PF00174"/>
    </source>
</evidence>